<dbReference type="InterPro" id="IPR013525">
    <property type="entry name" value="ABC2_TM"/>
</dbReference>
<feature type="transmembrane region" description="Helical" evidence="8">
    <location>
        <begin position="21"/>
        <end position="41"/>
    </location>
</feature>
<sequence>MLRRLLAIAGKEVRQLKRDRLTFGMIIGVPLLQILLFGYAIDLDVRNVNAAVADHANTSLSRQVVAAAEASQIVTVTRSAAGPEALEALLDAGEIDAGIYIPHDFERRLIDADRPAGQLLINGSDPTVEGIVRRLSSMPLPGQQQPSKLFEARTYYNPEGRSPVNIVPALIGVILHLTMVLFTAIAIVRERERGNLELLITTPVKSAELMLGKIIPYVLIGLIQVSLILWVSQALFQVPIRGNIIDLYLASVVFILAALALGLLVSTLAKTQFQATQLTIFTFLPSILLSGFMFPFEGMPRIAQWIGEIIPLTHFVRLSRGILVRGADLGELHTEVWPLLAFFGVFLVLATLRFNKRLD</sequence>
<keyword evidence="11" id="KW-1185">Reference proteome</keyword>
<keyword evidence="7 8" id="KW-0472">Membrane</keyword>
<comment type="similarity">
    <text evidence="2 8">Belongs to the ABC-2 integral membrane protein family.</text>
</comment>
<dbReference type="RefSeq" id="WP_116651355.1">
    <property type="nucleotide sequence ID" value="NZ_QUZK01000042.1"/>
</dbReference>
<feature type="transmembrane region" description="Helical" evidence="8">
    <location>
        <begin position="278"/>
        <end position="296"/>
    </location>
</feature>
<dbReference type="InterPro" id="IPR000412">
    <property type="entry name" value="ABC_2_transport"/>
</dbReference>
<dbReference type="PRINTS" id="PR00164">
    <property type="entry name" value="ABC2TRNSPORT"/>
</dbReference>
<dbReference type="OrthoDB" id="9808686at2"/>
<keyword evidence="5 8" id="KW-0812">Transmembrane</keyword>
<keyword evidence="3 8" id="KW-0813">Transport</keyword>
<evidence type="ECO:0000256" key="5">
    <source>
        <dbReference type="ARBA" id="ARBA00022692"/>
    </source>
</evidence>
<dbReference type="InterPro" id="IPR047817">
    <property type="entry name" value="ABC2_TM_bact-type"/>
</dbReference>
<proteinExistence type="inferred from homology"/>
<keyword evidence="6 8" id="KW-1133">Transmembrane helix</keyword>
<evidence type="ECO:0000313" key="10">
    <source>
        <dbReference type="EMBL" id="RFF29771.1"/>
    </source>
</evidence>
<dbReference type="PANTHER" id="PTHR30294:SF29">
    <property type="entry name" value="MULTIDRUG ABC TRANSPORTER PERMEASE YBHS-RELATED"/>
    <property type="match status" value="1"/>
</dbReference>
<dbReference type="PANTHER" id="PTHR30294">
    <property type="entry name" value="MEMBRANE COMPONENT OF ABC TRANSPORTER YHHJ-RELATED"/>
    <property type="match status" value="1"/>
</dbReference>
<dbReference type="Gene3D" id="3.40.1710.10">
    <property type="entry name" value="abc type-2 transporter like domain"/>
    <property type="match status" value="1"/>
</dbReference>
<accession>A0A3E1K721</accession>
<feature type="domain" description="ABC transmembrane type-2" evidence="9">
    <location>
        <begin position="132"/>
        <end position="357"/>
    </location>
</feature>
<comment type="caution">
    <text evidence="10">The sequence shown here is derived from an EMBL/GenBank/DDBJ whole genome shotgun (WGS) entry which is preliminary data.</text>
</comment>
<evidence type="ECO:0000256" key="3">
    <source>
        <dbReference type="ARBA" id="ARBA00022448"/>
    </source>
</evidence>
<evidence type="ECO:0000259" key="9">
    <source>
        <dbReference type="PROSITE" id="PS51012"/>
    </source>
</evidence>
<comment type="subcellular location">
    <subcellularLocation>
        <location evidence="8">Cell inner membrane</location>
        <topology evidence="8">Multi-pass membrane protein</topology>
    </subcellularLocation>
    <subcellularLocation>
        <location evidence="1">Cell membrane</location>
        <topology evidence="1">Multi-pass membrane protein</topology>
    </subcellularLocation>
</comment>
<dbReference type="GO" id="GO:0140359">
    <property type="term" value="F:ABC-type transporter activity"/>
    <property type="evidence" value="ECO:0007669"/>
    <property type="project" value="InterPro"/>
</dbReference>
<evidence type="ECO:0000256" key="8">
    <source>
        <dbReference type="RuleBase" id="RU361157"/>
    </source>
</evidence>
<dbReference type="Pfam" id="PF12698">
    <property type="entry name" value="ABC2_membrane_3"/>
    <property type="match status" value="1"/>
</dbReference>
<evidence type="ECO:0000256" key="4">
    <source>
        <dbReference type="ARBA" id="ARBA00022475"/>
    </source>
</evidence>
<dbReference type="EMBL" id="QUZK01000042">
    <property type="protein sequence ID" value="RFF29771.1"/>
    <property type="molecule type" value="Genomic_DNA"/>
</dbReference>
<evidence type="ECO:0000256" key="1">
    <source>
        <dbReference type="ARBA" id="ARBA00004651"/>
    </source>
</evidence>
<gene>
    <name evidence="10" type="ORF">DZC52_11260</name>
</gene>
<name>A0A3E1K721_9GAMM</name>
<reference evidence="10 11" key="1">
    <citation type="submission" date="2018-08" db="EMBL/GenBank/DDBJ databases">
        <title>Wenzhouxiangella salilacus sp. nov., a novel bacterium isolated from a saline lake in Xinjiang Province, China.</title>
        <authorList>
            <person name="Han S."/>
        </authorList>
    </citation>
    <scope>NUCLEOTIDE SEQUENCE [LARGE SCALE GENOMIC DNA]</scope>
    <source>
        <strain evidence="10 11">XDB06</strain>
    </source>
</reference>
<dbReference type="InterPro" id="IPR051449">
    <property type="entry name" value="ABC-2_transporter_component"/>
</dbReference>
<dbReference type="GO" id="GO:0043190">
    <property type="term" value="C:ATP-binding cassette (ABC) transporter complex"/>
    <property type="evidence" value="ECO:0007669"/>
    <property type="project" value="InterPro"/>
</dbReference>
<evidence type="ECO:0000256" key="2">
    <source>
        <dbReference type="ARBA" id="ARBA00007783"/>
    </source>
</evidence>
<dbReference type="PROSITE" id="PS51012">
    <property type="entry name" value="ABC_TM2"/>
    <property type="match status" value="1"/>
</dbReference>
<feature type="transmembrane region" description="Helical" evidence="8">
    <location>
        <begin position="247"/>
        <end position="266"/>
    </location>
</feature>
<keyword evidence="4 8" id="KW-1003">Cell membrane</keyword>
<protein>
    <recommendedName>
        <fullName evidence="8">Transport permease protein</fullName>
    </recommendedName>
</protein>
<feature type="transmembrane region" description="Helical" evidence="8">
    <location>
        <begin position="336"/>
        <end position="354"/>
    </location>
</feature>
<evidence type="ECO:0000313" key="11">
    <source>
        <dbReference type="Proteomes" id="UP000260351"/>
    </source>
</evidence>
<organism evidence="10 11">
    <name type="scientific">Wenzhouxiangella sediminis</name>
    <dbReference type="NCBI Taxonomy" id="1792836"/>
    <lineage>
        <taxon>Bacteria</taxon>
        <taxon>Pseudomonadati</taxon>
        <taxon>Pseudomonadota</taxon>
        <taxon>Gammaproteobacteria</taxon>
        <taxon>Chromatiales</taxon>
        <taxon>Wenzhouxiangellaceae</taxon>
        <taxon>Wenzhouxiangella</taxon>
    </lineage>
</organism>
<feature type="transmembrane region" description="Helical" evidence="8">
    <location>
        <begin position="214"/>
        <end position="235"/>
    </location>
</feature>
<dbReference type="AlphaFoldDB" id="A0A3E1K721"/>
<evidence type="ECO:0000256" key="7">
    <source>
        <dbReference type="ARBA" id="ARBA00023136"/>
    </source>
</evidence>
<feature type="transmembrane region" description="Helical" evidence="8">
    <location>
        <begin position="166"/>
        <end position="188"/>
    </location>
</feature>
<evidence type="ECO:0000256" key="6">
    <source>
        <dbReference type="ARBA" id="ARBA00022989"/>
    </source>
</evidence>
<dbReference type="Proteomes" id="UP000260351">
    <property type="component" value="Unassembled WGS sequence"/>
</dbReference>